<name>A0A4S8MME1_DENBC</name>
<organism evidence="1 3">
    <name type="scientific">Dendrothele bispora (strain CBS 962.96)</name>
    <dbReference type="NCBI Taxonomy" id="1314807"/>
    <lineage>
        <taxon>Eukaryota</taxon>
        <taxon>Fungi</taxon>
        <taxon>Dikarya</taxon>
        <taxon>Basidiomycota</taxon>
        <taxon>Agaricomycotina</taxon>
        <taxon>Agaricomycetes</taxon>
        <taxon>Agaricomycetidae</taxon>
        <taxon>Agaricales</taxon>
        <taxon>Agaricales incertae sedis</taxon>
        <taxon>Dendrothele</taxon>
    </lineage>
</organism>
<evidence type="ECO:0000313" key="2">
    <source>
        <dbReference type="EMBL" id="THV03418.1"/>
    </source>
</evidence>
<proteinExistence type="predicted"/>
<accession>A0A4S8MME1</accession>
<keyword evidence="3" id="KW-1185">Reference proteome</keyword>
<evidence type="ECO:0000313" key="3">
    <source>
        <dbReference type="Proteomes" id="UP000297245"/>
    </source>
</evidence>
<dbReference type="AlphaFoldDB" id="A0A4S8MME1"/>
<evidence type="ECO:0000313" key="1">
    <source>
        <dbReference type="EMBL" id="THV03414.1"/>
    </source>
</evidence>
<sequence length="88" mass="9462">MLIKGALSYAIQLSVNFYDAGAGVAMFSCDLDTPNFNSNSDLDLDSHPQCVQSGYSIITHMISSIPTMTTSTSFSTQTFSGSNADFFE</sequence>
<dbReference type="Proteomes" id="UP000297245">
    <property type="component" value="Unassembled WGS sequence"/>
</dbReference>
<dbReference type="EMBL" id="ML179067">
    <property type="protein sequence ID" value="THV03418.1"/>
    <property type="molecule type" value="Genomic_DNA"/>
</dbReference>
<reference evidence="1 3" key="1">
    <citation type="journal article" date="2019" name="Nat. Ecol. Evol.">
        <title>Megaphylogeny resolves global patterns of mushroom evolution.</title>
        <authorList>
            <person name="Varga T."/>
            <person name="Krizsan K."/>
            <person name="Foldi C."/>
            <person name="Dima B."/>
            <person name="Sanchez-Garcia M."/>
            <person name="Sanchez-Ramirez S."/>
            <person name="Szollosi G.J."/>
            <person name="Szarkandi J.G."/>
            <person name="Papp V."/>
            <person name="Albert L."/>
            <person name="Andreopoulos W."/>
            <person name="Angelini C."/>
            <person name="Antonin V."/>
            <person name="Barry K.W."/>
            <person name="Bougher N.L."/>
            <person name="Buchanan P."/>
            <person name="Buyck B."/>
            <person name="Bense V."/>
            <person name="Catcheside P."/>
            <person name="Chovatia M."/>
            <person name="Cooper J."/>
            <person name="Damon W."/>
            <person name="Desjardin D."/>
            <person name="Finy P."/>
            <person name="Geml J."/>
            <person name="Haridas S."/>
            <person name="Hughes K."/>
            <person name="Justo A."/>
            <person name="Karasinski D."/>
            <person name="Kautmanova I."/>
            <person name="Kiss B."/>
            <person name="Kocsube S."/>
            <person name="Kotiranta H."/>
            <person name="LaButti K.M."/>
            <person name="Lechner B.E."/>
            <person name="Liimatainen K."/>
            <person name="Lipzen A."/>
            <person name="Lukacs Z."/>
            <person name="Mihaltcheva S."/>
            <person name="Morgado L.N."/>
            <person name="Niskanen T."/>
            <person name="Noordeloos M.E."/>
            <person name="Ohm R.A."/>
            <person name="Ortiz-Santana B."/>
            <person name="Ovrebo C."/>
            <person name="Racz N."/>
            <person name="Riley R."/>
            <person name="Savchenko A."/>
            <person name="Shiryaev A."/>
            <person name="Soop K."/>
            <person name="Spirin V."/>
            <person name="Szebenyi C."/>
            <person name="Tomsovsky M."/>
            <person name="Tulloss R.E."/>
            <person name="Uehling J."/>
            <person name="Grigoriev I.V."/>
            <person name="Vagvolgyi C."/>
            <person name="Papp T."/>
            <person name="Martin F.M."/>
            <person name="Miettinen O."/>
            <person name="Hibbett D.S."/>
            <person name="Nagy L.G."/>
        </authorList>
    </citation>
    <scope>NUCLEOTIDE SEQUENCE [LARGE SCALE GENOMIC DNA]</scope>
    <source>
        <strain evidence="1 3">CBS 962.96</strain>
    </source>
</reference>
<gene>
    <name evidence="1" type="ORF">K435DRAFT_285334</name>
    <name evidence="2" type="ORF">K435DRAFT_774957</name>
</gene>
<dbReference type="EMBL" id="ML179067">
    <property type="protein sequence ID" value="THV03414.1"/>
    <property type="molecule type" value="Genomic_DNA"/>
</dbReference>
<protein>
    <submittedName>
        <fullName evidence="1">Uncharacterized protein</fullName>
    </submittedName>
</protein>